<dbReference type="Gene3D" id="3.40.50.1110">
    <property type="entry name" value="SGNH hydrolase"/>
    <property type="match status" value="1"/>
</dbReference>
<dbReference type="EMBL" id="DVHC01000064">
    <property type="protein sequence ID" value="HIR59757.1"/>
    <property type="molecule type" value="Genomic_DNA"/>
</dbReference>
<evidence type="ECO:0000313" key="2">
    <source>
        <dbReference type="Proteomes" id="UP000824232"/>
    </source>
</evidence>
<accession>A0A9D1DVF6</accession>
<name>A0A9D1DVF6_9FIRM</name>
<reference evidence="1" key="2">
    <citation type="journal article" date="2021" name="PeerJ">
        <title>Extensive microbial diversity within the chicken gut microbiome revealed by metagenomics and culture.</title>
        <authorList>
            <person name="Gilroy R."/>
            <person name="Ravi A."/>
            <person name="Getino M."/>
            <person name="Pursley I."/>
            <person name="Horton D.L."/>
            <person name="Alikhan N.F."/>
            <person name="Baker D."/>
            <person name="Gharbi K."/>
            <person name="Hall N."/>
            <person name="Watson M."/>
            <person name="Adriaenssens E.M."/>
            <person name="Foster-Nyarko E."/>
            <person name="Jarju S."/>
            <person name="Secka A."/>
            <person name="Antonio M."/>
            <person name="Oren A."/>
            <person name="Chaudhuri R.R."/>
            <person name="La Ragione R."/>
            <person name="Hildebrand F."/>
            <person name="Pallen M.J."/>
        </authorList>
    </citation>
    <scope>NUCLEOTIDE SEQUENCE</scope>
    <source>
        <strain evidence="1">CHK184-20233</strain>
    </source>
</reference>
<dbReference type="SUPFAM" id="SSF52266">
    <property type="entry name" value="SGNH hydrolase"/>
    <property type="match status" value="1"/>
</dbReference>
<dbReference type="InterPro" id="IPR051532">
    <property type="entry name" value="Ester_Hydrolysis_Enzymes"/>
</dbReference>
<protein>
    <submittedName>
        <fullName evidence="1">Acylhydrolase</fullName>
    </submittedName>
</protein>
<evidence type="ECO:0000313" key="1">
    <source>
        <dbReference type="EMBL" id="HIR59757.1"/>
    </source>
</evidence>
<dbReference type="InterPro" id="IPR001087">
    <property type="entry name" value="GDSL"/>
</dbReference>
<sequence length="216" mass="25012">MQQVRILCYGDSNTWGYISFSNHLRYGNDKRWTKVLANLLGDNFEVIEEGLNSRTLISNDLRPGKEGKNGYEYLIPCLDTHDPIDLVILMLGTNELKNTYNKSAKEIGELLEEYFVKTILNRKSQFKESYPKLLIVTPPVINEYTEYCKKDNKYLGATEKSKQLNTIYEDLAKKYNCYFLNNDGLDVGIDGVHLTEESHKKLAELLYTKIKDIYIN</sequence>
<proteinExistence type="predicted"/>
<dbReference type="AlphaFoldDB" id="A0A9D1DVF6"/>
<dbReference type="InterPro" id="IPR036514">
    <property type="entry name" value="SGNH_hydro_sf"/>
</dbReference>
<reference evidence="1" key="1">
    <citation type="submission" date="2020-10" db="EMBL/GenBank/DDBJ databases">
        <authorList>
            <person name="Gilroy R."/>
        </authorList>
    </citation>
    <scope>NUCLEOTIDE SEQUENCE</scope>
    <source>
        <strain evidence="1">CHK184-20233</strain>
    </source>
</reference>
<dbReference type="PANTHER" id="PTHR30383:SF29">
    <property type="entry name" value="SGNH HYDROLASE-TYPE ESTERASE DOMAIN-CONTAINING PROTEIN"/>
    <property type="match status" value="1"/>
</dbReference>
<dbReference type="Proteomes" id="UP000824232">
    <property type="component" value="Unassembled WGS sequence"/>
</dbReference>
<comment type="caution">
    <text evidence="1">The sequence shown here is derived from an EMBL/GenBank/DDBJ whole genome shotgun (WGS) entry which is preliminary data.</text>
</comment>
<gene>
    <name evidence="1" type="ORF">IAB38_06870</name>
</gene>
<dbReference type="Pfam" id="PF00657">
    <property type="entry name" value="Lipase_GDSL"/>
    <property type="match status" value="1"/>
</dbReference>
<dbReference type="PANTHER" id="PTHR30383">
    <property type="entry name" value="THIOESTERASE 1/PROTEASE 1/LYSOPHOSPHOLIPASE L1"/>
    <property type="match status" value="1"/>
</dbReference>
<organism evidence="1 2">
    <name type="scientific">Candidatus Onthousia excrementipullorum</name>
    <dbReference type="NCBI Taxonomy" id="2840884"/>
    <lineage>
        <taxon>Bacteria</taxon>
        <taxon>Bacillati</taxon>
        <taxon>Bacillota</taxon>
        <taxon>Bacilli</taxon>
        <taxon>Candidatus Onthousia</taxon>
    </lineage>
</organism>